<keyword evidence="3" id="KW-0813">Transport</keyword>
<dbReference type="GO" id="GO:0030313">
    <property type="term" value="C:cell envelope"/>
    <property type="evidence" value="ECO:0007669"/>
    <property type="project" value="UniProtKB-SubCell"/>
</dbReference>
<evidence type="ECO:0000256" key="1">
    <source>
        <dbReference type="ARBA" id="ARBA00001926"/>
    </source>
</evidence>
<dbReference type="EMBL" id="NHMP01000002">
    <property type="protein sequence ID" value="OXE50222.1"/>
    <property type="molecule type" value="Genomic_DNA"/>
</dbReference>
<dbReference type="Pfam" id="PF14537">
    <property type="entry name" value="Cytochrom_c3_2"/>
    <property type="match status" value="1"/>
</dbReference>
<accession>A0A227KPM8</accession>
<name>A0A227KPM8_9BURK</name>
<evidence type="ECO:0000256" key="3">
    <source>
        <dbReference type="ARBA" id="ARBA00022448"/>
    </source>
</evidence>
<keyword evidence="7" id="KW-0408">Iron</keyword>
<dbReference type="PROSITE" id="PS51257">
    <property type="entry name" value="PROKAR_LIPOPROTEIN"/>
    <property type="match status" value="1"/>
</dbReference>
<feature type="signal peptide" evidence="8">
    <location>
        <begin position="1"/>
        <end position="24"/>
    </location>
</feature>
<evidence type="ECO:0000313" key="11">
    <source>
        <dbReference type="Proteomes" id="UP000214610"/>
    </source>
</evidence>
<evidence type="ECO:0000256" key="6">
    <source>
        <dbReference type="ARBA" id="ARBA00022982"/>
    </source>
</evidence>
<dbReference type="SUPFAM" id="SSF48695">
    <property type="entry name" value="Multiheme cytochromes"/>
    <property type="match status" value="1"/>
</dbReference>
<protein>
    <submittedName>
        <fullName evidence="10">Cytochrome c3</fullName>
    </submittedName>
</protein>
<evidence type="ECO:0000256" key="4">
    <source>
        <dbReference type="ARBA" id="ARBA00022617"/>
    </source>
</evidence>
<comment type="caution">
    <text evidence="10">The sequence shown here is derived from an EMBL/GenBank/DDBJ whole genome shotgun (WGS) entry which is preliminary data.</text>
</comment>
<comment type="subcellular location">
    <subcellularLocation>
        <location evidence="2">Cell envelope</location>
    </subcellularLocation>
</comment>
<dbReference type="GeneID" id="78362359"/>
<keyword evidence="11" id="KW-1185">Reference proteome</keyword>
<evidence type="ECO:0000256" key="7">
    <source>
        <dbReference type="ARBA" id="ARBA00023004"/>
    </source>
</evidence>
<feature type="chain" id="PRO_5011269177" evidence="8">
    <location>
        <begin position="25"/>
        <end position="114"/>
    </location>
</feature>
<evidence type="ECO:0000256" key="5">
    <source>
        <dbReference type="ARBA" id="ARBA00022723"/>
    </source>
</evidence>
<evidence type="ECO:0000256" key="2">
    <source>
        <dbReference type="ARBA" id="ARBA00004196"/>
    </source>
</evidence>
<evidence type="ECO:0000313" key="10">
    <source>
        <dbReference type="EMBL" id="OXE50222.1"/>
    </source>
</evidence>
<dbReference type="AlphaFoldDB" id="A0A227KPM8"/>
<dbReference type="Proteomes" id="UP000214610">
    <property type="component" value="Unassembled WGS sequence"/>
</dbReference>
<dbReference type="Gene3D" id="1.10.1130.10">
    <property type="entry name" value="Flavocytochrome C3, Chain A"/>
    <property type="match status" value="1"/>
</dbReference>
<sequence>MRNSLLVSCLVSFLLGAGCMCAQAAGFADAHTSKGVPCEACHVSKEKPQMPTIDNCVKCHELEALTAKTASVKPQNPHTSPHYQNKLECNNCHVGHEPSENFCGQCHNFEYKVP</sequence>
<feature type="domain" description="Tetrahaem cytochrome" evidence="9">
    <location>
        <begin position="30"/>
        <end position="108"/>
    </location>
</feature>
<dbReference type="RefSeq" id="WP_066594568.1">
    <property type="nucleotide sequence ID" value="NZ_CAJTBZ010000027.1"/>
</dbReference>
<comment type="cofactor">
    <cofactor evidence="1">
        <name>heme c</name>
        <dbReference type="ChEBI" id="CHEBI:61717"/>
    </cofactor>
</comment>
<reference evidence="11" key="1">
    <citation type="submission" date="2017-05" db="EMBL/GenBank/DDBJ databases">
        <title>Improved OligoMM genomes.</title>
        <authorList>
            <person name="Garzetti D."/>
        </authorList>
    </citation>
    <scope>NUCLEOTIDE SEQUENCE [LARGE SCALE GENOMIC DNA]</scope>
    <source>
        <strain evidence="11">YL45</strain>
    </source>
</reference>
<dbReference type="InterPro" id="IPR012286">
    <property type="entry name" value="Tetrahaem_cytochrome"/>
</dbReference>
<keyword evidence="8" id="KW-0732">Signal</keyword>
<gene>
    <name evidence="10" type="ORF">ADH67_04305</name>
</gene>
<proteinExistence type="predicted"/>
<evidence type="ECO:0000259" key="9">
    <source>
        <dbReference type="Pfam" id="PF14537"/>
    </source>
</evidence>
<keyword evidence="6" id="KW-0249">Electron transport</keyword>
<dbReference type="InterPro" id="IPR036280">
    <property type="entry name" value="Multihaem_cyt_sf"/>
</dbReference>
<keyword evidence="4" id="KW-0349">Heme</keyword>
<organism evidence="10 11">
    <name type="scientific">Turicimonas muris</name>
    <dbReference type="NCBI Taxonomy" id="1796652"/>
    <lineage>
        <taxon>Bacteria</taxon>
        <taxon>Pseudomonadati</taxon>
        <taxon>Pseudomonadota</taxon>
        <taxon>Betaproteobacteria</taxon>
        <taxon>Burkholderiales</taxon>
        <taxon>Sutterellaceae</taxon>
        <taxon>Turicimonas</taxon>
    </lineage>
</organism>
<dbReference type="GO" id="GO:0046872">
    <property type="term" value="F:metal ion binding"/>
    <property type="evidence" value="ECO:0007669"/>
    <property type="project" value="UniProtKB-KW"/>
</dbReference>
<evidence type="ECO:0000256" key="8">
    <source>
        <dbReference type="SAM" id="SignalP"/>
    </source>
</evidence>
<keyword evidence="5" id="KW-0479">Metal-binding</keyword>